<protein>
    <recommendedName>
        <fullName evidence="1">Poly(A) RNA polymerase mitochondrial-like central palm domain-containing protein</fullName>
    </recommendedName>
</protein>
<reference evidence="2 3" key="1">
    <citation type="submission" date="2024-05" db="EMBL/GenBank/DDBJ databases">
        <authorList>
            <person name="Wallberg A."/>
        </authorList>
    </citation>
    <scope>NUCLEOTIDE SEQUENCE [LARGE SCALE GENOMIC DNA]</scope>
</reference>
<feature type="non-terminal residue" evidence="2">
    <location>
        <position position="362"/>
    </location>
</feature>
<dbReference type="Gene3D" id="1.10.1410.10">
    <property type="match status" value="1"/>
</dbReference>
<dbReference type="GO" id="GO:0050265">
    <property type="term" value="F:RNA uridylyltransferase activity"/>
    <property type="evidence" value="ECO:0007669"/>
    <property type="project" value="TreeGrafter"/>
</dbReference>
<accession>A0AAV2S2F2</accession>
<dbReference type="PANTHER" id="PTHR12271:SF66">
    <property type="entry name" value="TERMINAL URIDYLYLTRANSFERASE TAILOR"/>
    <property type="match status" value="1"/>
</dbReference>
<dbReference type="SUPFAM" id="SSF81301">
    <property type="entry name" value="Nucleotidyltransferase"/>
    <property type="match status" value="1"/>
</dbReference>
<evidence type="ECO:0000313" key="3">
    <source>
        <dbReference type="Proteomes" id="UP001497623"/>
    </source>
</evidence>
<dbReference type="Gene3D" id="3.30.460.10">
    <property type="entry name" value="Beta Polymerase, domain 2"/>
    <property type="match status" value="1"/>
</dbReference>
<dbReference type="InterPro" id="IPR043519">
    <property type="entry name" value="NT_sf"/>
</dbReference>
<dbReference type="Proteomes" id="UP001497623">
    <property type="component" value="Unassembled WGS sequence"/>
</dbReference>
<dbReference type="InterPro" id="IPR054708">
    <property type="entry name" value="MTPAP-like_central"/>
</dbReference>
<feature type="domain" description="Poly(A) RNA polymerase mitochondrial-like central palm" evidence="1">
    <location>
        <begin position="116"/>
        <end position="252"/>
    </location>
</feature>
<evidence type="ECO:0000259" key="1">
    <source>
        <dbReference type="Pfam" id="PF22600"/>
    </source>
</evidence>
<name>A0AAV2S2F2_MEGNR</name>
<gene>
    <name evidence="2" type="ORF">MNOR_LOCUS30929</name>
</gene>
<dbReference type="GO" id="GO:0031123">
    <property type="term" value="P:RNA 3'-end processing"/>
    <property type="evidence" value="ECO:0007669"/>
    <property type="project" value="TreeGrafter"/>
</dbReference>
<evidence type="ECO:0000313" key="2">
    <source>
        <dbReference type="EMBL" id="CAL4152298.1"/>
    </source>
</evidence>
<dbReference type="PANTHER" id="PTHR12271">
    <property type="entry name" value="POLY A POLYMERASE CID PAP -RELATED"/>
    <property type="match status" value="1"/>
</dbReference>
<dbReference type="Pfam" id="PF22600">
    <property type="entry name" value="MTPAP-like_central"/>
    <property type="match status" value="1"/>
</dbReference>
<dbReference type="CDD" id="cd05402">
    <property type="entry name" value="NT_PAP_TUTase"/>
    <property type="match status" value="1"/>
</dbReference>
<dbReference type="SUPFAM" id="SSF81631">
    <property type="entry name" value="PAP/OAS1 substrate-binding domain"/>
    <property type="match status" value="1"/>
</dbReference>
<comment type="caution">
    <text evidence="2">The sequence shown here is derived from an EMBL/GenBank/DDBJ whole genome shotgun (WGS) entry which is preliminary data.</text>
</comment>
<keyword evidence="3" id="KW-1185">Reference proteome</keyword>
<proteinExistence type="predicted"/>
<sequence length="362" mass="41229">MVEKIFAKEENKGQVKSDNIVDQNEGNLIPTLENPRPSLTLVTLVSTQKLYEPDTSDHFNFQFKAKNFSGVLPTLICSSCNKKGHCKAQCQEGNFPPLIRLPPTNKVWLQQLTSIFEQLTKAIELTKDEMNDRNIIVADLEKFLTSDYGFSGAKLQLFGSSANGFGFQNSDMDISLTFDCNPTKQPVNRIKLIRQLADKLKRYHKCKHVFSITNTRVPIVKFSITTRDHLEVDLSFNNALALQNTKLLATYVKIDNRVKCLGYAMKYFVKLCDIADASQGSLSSYAYILMVLHFLQHTTPPVIPVLQELYDQSKPAPKLNINGWNAWFHDEVDNLNNVWPDHGKNKETLGDLWIGMLRYYTE</sequence>
<organism evidence="2 3">
    <name type="scientific">Meganyctiphanes norvegica</name>
    <name type="common">Northern krill</name>
    <name type="synonym">Thysanopoda norvegica</name>
    <dbReference type="NCBI Taxonomy" id="48144"/>
    <lineage>
        <taxon>Eukaryota</taxon>
        <taxon>Metazoa</taxon>
        <taxon>Ecdysozoa</taxon>
        <taxon>Arthropoda</taxon>
        <taxon>Crustacea</taxon>
        <taxon>Multicrustacea</taxon>
        <taxon>Malacostraca</taxon>
        <taxon>Eumalacostraca</taxon>
        <taxon>Eucarida</taxon>
        <taxon>Euphausiacea</taxon>
        <taxon>Euphausiidae</taxon>
        <taxon>Meganyctiphanes</taxon>
    </lineage>
</organism>
<dbReference type="AlphaFoldDB" id="A0AAV2S2F2"/>
<dbReference type="EMBL" id="CAXKWB010038756">
    <property type="protein sequence ID" value="CAL4152298.1"/>
    <property type="molecule type" value="Genomic_DNA"/>
</dbReference>